<dbReference type="Gene3D" id="3.40.50.300">
    <property type="entry name" value="P-loop containing nucleotide triphosphate hydrolases"/>
    <property type="match status" value="1"/>
</dbReference>
<dbReference type="SMART" id="SM01043">
    <property type="entry name" value="BTAD"/>
    <property type="match status" value="1"/>
</dbReference>
<dbReference type="RefSeq" id="WP_239677198.1">
    <property type="nucleotide sequence ID" value="NZ_CP070499.1"/>
</dbReference>
<protein>
    <submittedName>
        <fullName evidence="6">Winged helix-turn-helix domain-containing protein</fullName>
    </submittedName>
</protein>
<dbReference type="InterPro" id="IPR005158">
    <property type="entry name" value="BTAD"/>
</dbReference>
<sequence>MRFGILGPTQVWLDRGEVPALGGRRLRALLVRLLLDAGRLVTTERLIDDLYGAEPPAGAANALQSQVSRLRRVLGDDPPVESPPAGYRLAVASELVDAHQFQRLTDAGRRAVAAGEYAAAAAGLAEALALWRGPALADVADAPFAPAWVAHLDEQRHTAVEQRIEARLQLGEAEEVLPELRRLLADEPARERLWAQLLRALAATGQPAEALATFEAARRTLADQYGVDPSPQLREVHRAILRGDAEVLGPAAPSETPPAGLPKRSEPPLPAPLTSFVGRDAELAQLATLLATSRLVTVTGPGGVGKTRLALSAAGAALADGPTRLVELAPVSGGGEVAGAVLAALGLRESGLRGLAGSSASSVAPEDPVARLITALQEQPMLLVLDNCEQVIEAVAALSARLLSACGQLRILATSREPLGITGEALLPLGGLALPPADAATAADSPAVRLLLDRAADVAPGSAIPPAVAATICRTLDGLPLAIELAAARLRSLTYTEVAERLDDRFRLLSRGDRTVEPRHQTLRGVVEWSWDLLREPEQVLARRLAVFAGGATIDAVERVAAGSGEDSLELLTSLVDKSIVERFGDRYRMLETIRAYGAERLLAAGEQEQLRRAHAGYYLELARTADPYLRTADQLEWLARLDAERDNLHTALRNATGAGDLATALGLCSALAMYWWLRGLLGEAARLAQELSAAIGPAPAEPPSDGHPAADLPEEYAVCVLIAAAGSRQRPTVSAAYWSAEALAVRTRRPFRQPFLYYLSAMAAGPPRGEPAELVELITAHFELASEPWIRGLSPLGIAIVQAWRREWAQAAKLLAEAGAIFSELGERWGMLVTLANQAELARYRGEPAAGIADLDEALRLAGELDSIVDMADVLRVRGENRRAAGDLTGAAADLRRAAELAARAGAPELVASARVGEAVVALDRGDVALGRELAEQALAACPTGGFAGEATRSGILVVLGAIAARQQRPAQAREYWAAALRSPVPALGELASAALDQALADGDPARAARVLGAASVLARDGFTQGWPGPGRTAVVVERLGRERFAELYEAVAALPPEAARRVLLGE</sequence>
<dbReference type="SUPFAM" id="SSF46894">
    <property type="entry name" value="C-terminal effector domain of the bipartite response regulators"/>
    <property type="match status" value="1"/>
</dbReference>
<dbReference type="PANTHER" id="PTHR47691">
    <property type="entry name" value="REGULATOR-RELATED"/>
    <property type="match status" value="1"/>
</dbReference>
<keyword evidence="2 3" id="KW-0238">DNA-binding</keyword>
<dbReference type="Pfam" id="PF03704">
    <property type="entry name" value="BTAD"/>
    <property type="match status" value="1"/>
</dbReference>
<dbReference type="InterPro" id="IPR027417">
    <property type="entry name" value="P-loop_NTPase"/>
</dbReference>
<feature type="domain" description="OmpR/PhoB-type" evidence="5">
    <location>
        <begin position="1"/>
        <end position="91"/>
    </location>
</feature>
<comment type="similarity">
    <text evidence="1">Belongs to the AfsR/DnrI/RedD regulatory family.</text>
</comment>
<dbReference type="InterPro" id="IPR058852">
    <property type="entry name" value="HTH_77"/>
</dbReference>
<dbReference type="PROSITE" id="PS51755">
    <property type="entry name" value="OMPR_PHOB"/>
    <property type="match status" value="1"/>
</dbReference>
<dbReference type="CDD" id="cd15831">
    <property type="entry name" value="BTAD"/>
    <property type="match status" value="1"/>
</dbReference>
<dbReference type="GO" id="GO:0000160">
    <property type="term" value="P:phosphorelay signal transduction system"/>
    <property type="evidence" value="ECO:0007669"/>
    <property type="project" value="InterPro"/>
</dbReference>
<keyword evidence="7" id="KW-1185">Reference proteome</keyword>
<dbReference type="SUPFAM" id="SSF52540">
    <property type="entry name" value="P-loop containing nucleoside triphosphate hydrolases"/>
    <property type="match status" value="1"/>
</dbReference>
<evidence type="ECO:0000256" key="1">
    <source>
        <dbReference type="ARBA" id="ARBA00005820"/>
    </source>
</evidence>
<evidence type="ECO:0000256" key="4">
    <source>
        <dbReference type="SAM" id="MobiDB-lite"/>
    </source>
</evidence>
<dbReference type="Pfam" id="PF00486">
    <property type="entry name" value="Trans_reg_C"/>
    <property type="match status" value="1"/>
</dbReference>
<dbReference type="GO" id="GO:0003677">
    <property type="term" value="F:DNA binding"/>
    <property type="evidence" value="ECO:0007669"/>
    <property type="project" value="UniProtKB-UniRule"/>
</dbReference>
<dbReference type="Gene3D" id="1.10.10.10">
    <property type="entry name" value="Winged helix-like DNA-binding domain superfamily/Winged helix DNA-binding domain"/>
    <property type="match status" value="1"/>
</dbReference>
<dbReference type="KEGG" id="nhy:JQS43_01175"/>
<reference evidence="6" key="1">
    <citation type="submission" date="2021-02" db="EMBL/GenBank/DDBJ databases">
        <title>Natrosporangium hydrolyticum gen. nov., sp. nov, a haloalkaliphilic actinobacterium from a soda solonchak soil.</title>
        <authorList>
            <person name="Sorokin D.Y."/>
            <person name="Khijniak T.V."/>
            <person name="Zakharycheva A.P."/>
            <person name="Boueva O.V."/>
            <person name="Ariskina E.V."/>
            <person name="Hahnke R.L."/>
            <person name="Bunk B."/>
            <person name="Sproer C."/>
            <person name="Schumann P."/>
            <person name="Evtushenko L.I."/>
            <person name="Kublanov I.V."/>
        </authorList>
    </citation>
    <scope>NUCLEOTIDE SEQUENCE</scope>
    <source>
        <strain evidence="6">DSM 106523</strain>
    </source>
</reference>
<dbReference type="Pfam" id="PF13191">
    <property type="entry name" value="AAA_16"/>
    <property type="match status" value="1"/>
</dbReference>
<evidence type="ECO:0000256" key="3">
    <source>
        <dbReference type="PROSITE-ProRule" id="PRU01091"/>
    </source>
</evidence>
<evidence type="ECO:0000313" key="6">
    <source>
        <dbReference type="EMBL" id="QSB15031.1"/>
    </source>
</evidence>
<dbReference type="Gene3D" id="1.25.40.10">
    <property type="entry name" value="Tetratricopeptide repeat domain"/>
    <property type="match status" value="2"/>
</dbReference>
<gene>
    <name evidence="6" type="ORF">JQS43_01175</name>
</gene>
<dbReference type="PANTHER" id="PTHR47691:SF3">
    <property type="entry name" value="HTH-TYPE TRANSCRIPTIONAL REGULATOR RV0890C-RELATED"/>
    <property type="match status" value="1"/>
</dbReference>
<dbReference type="AlphaFoldDB" id="A0A895YC46"/>
<dbReference type="InterPro" id="IPR036388">
    <property type="entry name" value="WH-like_DNA-bd_sf"/>
</dbReference>
<dbReference type="EMBL" id="CP070499">
    <property type="protein sequence ID" value="QSB15031.1"/>
    <property type="molecule type" value="Genomic_DNA"/>
</dbReference>
<evidence type="ECO:0000256" key="2">
    <source>
        <dbReference type="ARBA" id="ARBA00023125"/>
    </source>
</evidence>
<dbReference type="InterPro" id="IPR041664">
    <property type="entry name" value="AAA_16"/>
</dbReference>
<dbReference type="PRINTS" id="PR00364">
    <property type="entry name" value="DISEASERSIST"/>
</dbReference>
<dbReference type="SMART" id="SM00862">
    <property type="entry name" value="Trans_reg_C"/>
    <property type="match status" value="1"/>
</dbReference>
<proteinExistence type="inferred from homology"/>
<dbReference type="GO" id="GO:0006355">
    <property type="term" value="P:regulation of DNA-templated transcription"/>
    <property type="evidence" value="ECO:0007669"/>
    <property type="project" value="InterPro"/>
</dbReference>
<dbReference type="InterPro" id="IPR001867">
    <property type="entry name" value="OmpR/PhoB-type_DNA-bd"/>
</dbReference>
<dbReference type="SUPFAM" id="SSF48452">
    <property type="entry name" value="TPR-like"/>
    <property type="match status" value="2"/>
</dbReference>
<evidence type="ECO:0000259" key="5">
    <source>
        <dbReference type="PROSITE" id="PS51755"/>
    </source>
</evidence>
<feature type="region of interest" description="Disordered" evidence="4">
    <location>
        <begin position="247"/>
        <end position="267"/>
    </location>
</feature>
<feature type="DNA-binding region" description="OmpR/PhoB-type" evidence="3">
    <location>
        <begin position="1"/>
        <end position="91"/>
    </location>
</feature>
<dbReference type="InterPro" id="IPR016032">
    <property type="entry name" value="Sig_transdc_resp-reg_C-effctor"/>
</dbReference>
<dbReference type="Pfam" id="PF25872">
    <property type="entry name" value="HTH_77"/>
    <property type="match status" value="1"/>
</dbReference>
<dbReference type="Proteomes" id="UP000662857">
    <property type="component" value="Chromosome"/>
</dbReference>
<evidence type="ECO:0000313" key="7">
    <source>
        <dbReference type="Proteomes" id="UP000662857"/>
    </source>
</evidence>
<dbReference type="InterPro" id="IPR011990">
    <property type="entry name" value="TPR-like_helical_dom_sf"/>
</dbReference>
<name>A0A895YC46_9ACTN</name>
<organism evidence="6 7">
    <name type="scientific">Natronosporangium hydrolyticum</name>
    <dbReference type="NCBI Taxonomy" id="2811111"/>
    <lineage>
        <taxon>Bacteria</taxon>
        <taxon>Bacillati</taxon>
        <taxon>Actinomycetota</taxon>
        <taxon>Actinomycetes</taxon>
        <taxon>Micromonosporales</taxon>
        <taxon>Micromonosporaceae</taxon>
        <taxon>Natronosporangium</taxon>
    </lineage>
</organism>
<accession>A0A895YC46</accession>